<dbReference type="Proteomes" id="UP001500842">
    <property type="component" value="Unassembled WGS sequence"/>
</dbReference>
<dbReference type="SUPFAM" id="SSF50156">
    <property type="entry name" value="PDZ domain-like"/>
    <property type="match status" value="1"/>
</dbReference>
<dbReference type="SUPFAM" id="SSF50494">
    <property type="entry name" value="Trypsin-like serine proteases"/>
    <property type="match status" value="1"/>
</dbReference>
<dbReference type="PRINTS" id="PR00834">
    <property type="entry name" value="PROTEASES2C"/>
</dbReference>
<dbReference type="InterPro" id="IPR001478">
    <property type="entry name" value="PDZ"/>
</dbReference>
<feature type="region of interest" description="Disordered" evidence="4">
    <location>
        <begin position="1"/>
        <end position="100"/>
    </location>
</feature>
<gene>
    <name evidence="7" type="ORF">GCM10009788_56720</name>
</gene>
<keyword evidence="8" id="KW-1185">Reference proteome</keyword>
<dbReference type="InterPro" id="IPR043504">
    <property type="entry name" value="Peptidase_S1_PA_chymotrypsin"/>
</dbReference>
<dbReference type="PANTHER" id="PTHR43343:SF3">
    <property type="entry name" value="PROTEASE DO-LIKE 8, CHLOROPLASTIC"/>
    <property type="match status" value="1"/>
</dbReference>
<evidence type="ECO:0000313" key="8">
    <source>
        <dbReference type="Proteomes" id="UP001500842"/>
    </source>
</evidence>
<dbReference type="EMBL" id="BAAAOR010000048">
    <property type="protein sequence ID" value="GAA1547287.1"/>
    <property type="molecule type" value="Genomic_DNA"/>
</dbReference>
<dbReference type="InterPro" id="IPR051201">
    <property type="entry name" value="Chloro_Bact_Ser_Proteases"/>
</dbReference>
<dbReference type="Pfam" id="PF13180">
    <property type="entry name" value="PDZ_2"/>
    <property type="match status" value="1"/>
</dbReference>
<accession>A0ABN2BTE7</accession>
<keyword evidence="2" id="KW-0645">Protease</keyword>
<evidence type="ECO:0000256" key="5">
    <source>
        <dbReference type="SAM" id="Phobius"/>
    </source>
</evidence>
<dbReference type="CDD" id="cd06779">
    <property type="entry name" value="cpPDZ_Deg_HtrA-like"/>
    <property type="match status" value="1"/>
</dbReference>
<dbReference type="Gene3D" id="2.40.10.10">
    <property type="entry name" value="Trypsin-like serine proteases"/>
    <property type="match status" value="2"/>
</dbReference>
<evidence type="ECO:0000313" key="7">
    <source>
        <dbReference type="EMBL" id="GAA1547287.1"/>
    </source>
</evidence>
<dbReference type="Pfam" id="PF13365">
    <property type="entry name" value="Trypsin_2"/>
    <property type="match status" value="1"/>
</dbReference>
<feature type="domain" description="PDZ" evidence="6">
    <location>
        <begin position="374"/>
        <end position="435"/>
    </location>
</feature>
<evidence type="ECO:0000256" key="1">
    <source>
        <dbReference type="ARBA" id="ARBA00010541"/>
    </source>
</evidence>
<comment type="caution">
    <text evidence="7">The sequence shown here is derived from an EMBL/GenBank/DDBJ whole genome shotgun (WGS) entry which is preliminary data.</text>
</comment>
<dbReference type="InterPro" id="IPR009003">
    <property type="entry name" value="Peptidase_S1_PA"/>
</dbReference>
<keyword evidence="5" id="KW-1133">Transmembrane helix</keyword>
<protein>
    <recommendedName>
        <fullName evidence="6">PDZ domain-containing protein</fullName>
    </recommendedName>
</protein>
<sequence length="474" mass="47888">MNDVPDPDHEPTEPLEPLEPLDPVEPVHTQWAPPAPGAVPAPGAAPAPDPAPAPAPAPGLASPSGTVPEPTTPLPGLAPSLLPPPPVPPDLTVRMPASHADRSRSRLPGWVIPVVAAVALVVGLGGGLLGALAYDRISEDSPAGPGYSGDGLAGVDLEDSPPLAAPGSVADVAQAVLPSTVQIIAEYGGEAAGASGSGWVMDGDGHIVTNNHVVADAAQNNGPIVVVDHDRNRYDAEVVGRSPIYDLAILYVEDHDGLKPAKLGHSAKLQVGEPVVAIGSPLSLPDTVTSGIVSFLHRPVTTGSSRDSQSWIDAIQTDAAINPGNSGGPLVNQKGEVVGVNSAIATAGGGSIDSEAGNIGVGFAIPVEQVRVTADQILKTGKAQYPLIGAEVKTGGIPGGDGAELSKINSGSPAEKAGLRKGDVITHVNGSRVTDGNALIVAIRTHQPGETIEFTFTRGSDEKKVEVTLDGQEG</sequence>
<reference evidence="7 8" key="1">
    <citation type="journal article" date="2019" name="Int. J. Syst. Evol. Microbiol.">
        <title>The Global Catalogue of Microorganisms (GCM) 10K type strain sequencing project: providing services to taxonomists for standard genome sequencing and annotation.</title>
        <authorList>
            <consortium name="The Broad Institute Genomics Platform"/>
            <consortium name="The Broad Institute Genome Sequencing Center for Infectious Disease"/>
            <person name="Wu L."/>
            <person name="Ma J."/>
        </authorList>
    </citation>
    <scope>NUCLEOTIDE SEQUENCE [LARGE SCALE GENOMIC DNA]</scope>
    <source>
        <strain evidence="7 8">JCM 14942</strain>
    </source>
</reference>
<evidence type="ECO:0000256" key="3">
    <source>
        <dbReference type="ARBA" id="ARBA00022801"/>
    </source>
</evidence>
<feature type="transmembrane region" description="Helical" evidence="5">
    <location>
        <begin position="110"/>
        <end position="134"/>
    </location>
</feature>
<name>A0ABN2BTE7_9ACTN</name>
<organism evidence="7 8">
    <name type="scientific">Nocardioides humi</name>
    <dbReference type="NCBI Taxonomy" id="449461"/>
    <lineage>
        <taxon>Bacteria</taxon>
        <taxon>Bacillati</taxon>
        <taxon>Actinomycetota</taxon>
        <taxon>Actinomycetes</taxon>
        <taxon>Propionibacteriales</taxon>
        <taxon>Nocardioidaceae</taxon>
        <taxon>Nocardioides</taxon>
    </lineage>
</organism>
<evidence type="ECO:0000259" key="6">
    <source>
        <dbReference type="PROSITE" id="PS50106"/>
    </source>
</evidence>
<dbReference type="Gene3D" id="2.30.42.10">
    <property type="match status" value="1"/>
</dbReference>
<evidence type="ECO:0000256" key="4">
    <source>
        <dbReference type="SAM" id="MobiDB-lite"/>
    </source>
</evidence>
<dbReference type="PROSITE" id="PS50106">
    <property type="entry name" value="PDZ"/>
    <property type="match status" value="1"/>
</dbReference>
<evidence type="ECO:0000256" key="2">
    <source>
        <dbReference type="ARBA" id="ARBA00022670"/>
    </source>
</evidence>
<dbReference type="SMART" id="SM00228">
    <property type="entry name" value="PDZ"/>
    <property type="match status" value="1"/>
</dbReference>
<comment type="similarity">
    <text evidence="1">Belongs to the peptidase S1C family.</text>
</comment>
<keyword evidence="3" id="KW-0378">Hydrolase</keyword>
<keyword evidence="5" id="KW-0472">Membrane</keyword>
<dbReference type="RefSeq" id="WP_141003435.1">
    <property type="nucleotide sequence ID" value="NZ_BAAAOR010000048.1"/>
</dbReference>
<dbReference type="InterPro" id="IPR036034">
    <property type="entry name" value="PDZ_sf"/>
</dbReference>
<keyword evidence="5" id="KW-0812">Transmembrane</keyword>
<dbReference type="InterPro" id="IPR001940">
    <property type="entry name" value="Peptidase_S1C"/>
</dbReference>
<feature type="compositionally biased region" description="Basic and acidic residues" evidence="4">
    <location>
        <begin position="1"/>
        <end position="12"/>
    </location>
</feature>
<proteinExistence type="inferred from homology"/>
<feature type="compositionally biased region" description="Pro residues" evidence="4">
    <location>
        <begin position="33"/>
        <end position="57"/>
    </location>
</feature>
<dbReference type="PANTHER" id="PTHR43343">
    <property type="entry name" value="PEPTIDASE S12"/>
    <property type="match status" value="1"/>
</dbReference>